<dbReference type="Gene3D" id="2.60.40.290">
    <property type="match status" value="1"/>
</dbReference>
<dbReference type="EMBL" id="JARBDR010000328">
    <property type="protein sequence ID" value="KAJ8316000.1"/>
    <property type="molecule type" value="Genomic_DNA"/>
</dbReference>
<feature type="domain" description="Chitobiase/beta-hexosaminidases N-terminal" evidence="2">
    <location>
        <begin position="19"/>
        <end position="187"/>
    </location>
</feature>
<dbReference type="SMART" id="SM01081">
    <property type="entry name" value="CHB_HEX"/>
    <property type="match status" value="1"/>
</dbReference>
<gene>
    <name evidence="3" type="ORF">KUTeg_006014</name>
</gene>
<dbReference type="SUPFAM" id="SSF49384">
    <property type="entry name" value="Carbohydrate-binding domain"/>
    <property type="match status" value="1"/>
</dbReference>
<dbReference type="InterPro" id="IPR004866">
    <property type="entry name" value="CHB/HEX_N_dom"/>
</dbReference>
<dbReference type="Pfam" id="PF03173">
    <property type="entry name" value="CHB_HEX"/>
    <property type="match status" value="1"/>
</dbReference>
<evidence type="ECO:0000313" key="3">
    <source>
        <dbReference type="EMBL" id="KAJ8316000.1"/>
    </source>
</evidence>
<keyword evidence="4" id="KW-1185">Reference proteome</keyword>
<reference evidence="3 4" key="1">
    <citation type="submission" date="2022-12" db="EMBL/GenBank/DDBJ databases">
        <title>Chromosome-level genome of Tegillarca granosa.</title>
        <authorList>
            <person name="Kim J."/>
        </authorList>
    </citation>
    <scope>NUCLEOTIDE SEQUENCE [LARGE SCALE GENOMIC DNA]</scope>
    <source>
        <strain evidence="3">Teg-2019</strain>
        <tissue evidence="3">Adductor muscle</tissue>
    </source>
</reference>
<evidence type="ECO:0000313" key="4">
    <source>
        <dbReference type="Proteomes" id="UP001217089"/>
    </source>
</evidence>
<organism evidence="3 4">
    <name type="scientific">Tegillarca granosa</name>
    <name type="common">Malaysian cockle</name>
    <name type="synonym">Anadara granosa</name>
    <dbReference type="NCBI Taxonomy" id="220873"/>
    <lineage>
        <taxon>Eukaryota</taxon>
        <taxon>Metazoa</taxon>
        <taxon>Spiralia</taxon>
        <taxon>Lophotrochozoa</taxon>
        <taxon>Mollusca</taxon>
        <taxon>Bivalvia</taxon>
        <taxon>Autobranchia</taxon>
        <taxon>Pteriomorphia</taxon>
        <taxon>Arcoida</taxon>
        <taxon>Arcoidea</taxon>
        <taxon>Arcidae</taxon>
        <taxon>Tegillarca</taxon>
    </lineage>
</organism>
<comment type="caution">
    <text evidence="3">The sequence shown here is derived from an EMBL/GenBank/DDBJ whole genome shotgun (WGS) entry which is preliminary data.</text>
</comment>
<sequence>MTKHSKLKKVNVDVNRIGQNLKLEYTVLEHRPTTPPGYIARIVITNTGTSTIPAQGWSIHFCHEALIEPGSYNFVTKKYPPQLVVRDRNFLLQHTKGCMFRLQPYTGVNTTFPGLEPGQTATINFMADQTAVSKYNIYPNWYLTDSTNKTSLIRNTASVDRSFVTPSESPSASMRSPADVPPMTPWLRYKEPELRLDVPEKACIIPTPTFYSDEGRSMKIGDNWEIYVDTTAANAFRDLK</sequence>
<protein>
    <recommendedName>
        <fullName evidence="1">N-acetyl-beta-glucosaminidase</fullName>
    </recommendedName>
</protein>
<dbReference type="InterPro" id="IPR008965">
    <property type="entry name" value="CBM2/CBM3_carb-bd_dom_sf"/>
</dbReference>
<proteinExistence type="predicted"/>
<dbReference type="InterPro" id="IPR012291">
    <property type="entry name" value="CBM2_carb-bd_dom_sf"/>
</dbReference>
<evidence type="ECO:0000256" key="1">
    <source>
        <dbReference type="ARBA" id="ARBA00033000"/>
    </source>
</evidence>
<name>A0ABQ9FI78_TEGGR</name>
<accession>A0ABQ9FI78</accession>
<evidence type="ECO:0000259" key="2">
    <source>
        <dbReference type="SMART" id="SM01081"/>
    </source>
</evidence>
<dbReference type="Proteomes" id="UP001217089">
    <property type="component" value="Unassembled WGS sequence"/>
</dbReference>